<proteinExistence type="predicted"/>
<dbReference type="AlphaFoldDB" id="A0A1I5S0J6"/>
<organism evidence="1 2">
    <name type="scientific">Sphingomonas rubra</name>
    <dbReference type="NCBI Taxonomy" id="634430"/>
    <lineage>
        <taxon>Bacteria</taxon>
        <taxon>Pseudomonadati</taxon>
        <taxon>Pseudomonadota</taxon>
        <taxon>Alphaproteobacteria</taxon>
        <taxon>Sphingomonadales</taxon>
        <taxon>Sphingomonadaceae</taxon>
        <taxon>Sphingomonas</taxon>
    </lineage>
</organism>
<gene>
    <name evidence="1" type="ORF">SAMN04488241_104256</name>
</gene>
<sequence>MRGGFRETLLIVGLLALTAGGGYLANRVSYAFGFYMGTN</sequence>
<name>A0A1I5S0J6_9SPHN</name>
<accession>A0A1I5S0J6</accession>
<reference evidence="1 2" key="1">
    <citation type="submission" date="2016-10" db="EMBL/GenBank/DDBJ databases">
        <authorList>
            <person name="de Groot N.N."/>
        </authorList>
    </citation>
    <scope>NUCLEOTIDE SEQUENCE [LARGE SCALE GENOMIC DNA]</scope>
    <source>
        <strain evidence="1 2">CGMCC 1.9113</strain>
    </source>
</reference>
<dbReference type="EMBL" id="FOXP01000004">
    <property type="protein sequence ID" value="SFP64061.1"/>
    <property type="molecule type" value="Genomic_DNA"/>
</dbReference>
<evidence type="ECO:0000313" key="2">
    <source>
        <dbReference type="Proteomes" id="UP000199586"/>
    </source>
</evidence>
<evidence type="ECO:0000313" key="1">
    <source>
        <dbReference type="EMBL" id="SFP64061.1"/>
    </source>
</evidence>
<keyword evidence="2" id="KW-1185">Reference proteome</keyword>
<protein>
    <submittedName>
        <fullName evidence="1">Uncharacterized protein</fullName>
    </submittedName>
</protein>
<dbReference type="Proteomes" id="UP000199586">
    <property type="component" value="Unassembled WGS sequence"/>
</dbReference>